<dbReference type="EMBL" id="JXTB01000008">
    <property type="protein sequence ID" value="PON78541.1"/>
    <property type="molecule type" value="Genomic_DNA"/>
</dbReference>
<protein>
    <submittedName>
        <fullName evidence="1">Uncharacterized protein</fullName>
    </submittedName>
</protein>
<evidence type="ECO:0000313" key="1">
    <source>
        <dbReference type="EMBL" id="PON78541.1"/>
    </source>
</evidence>
<dbReference type="AlphaFoldDB" id="A0A2P5DZ11"/>
<organism evidence="1 2">
    <name type="scientific">Parasponia andersonii</name>
    <name type="common">Sponia andersonii</name>
    <dbReference type="NCBI Taxonomy" id="3476"/>
    <lineage>
        <taxon>Eukaryota</taxon>
        <taxon>Viridiplantae</taxon>
        <taxon>Streptophyta</taxon>
        <taxon>Embryophyta</taxon>
        <taxon>Tracheophyta</taxon>
        <taxon>Spermatophyta</taxon>
        <taxon>Magnoliopsida</taxon>
        <taxon>eudicotyledons</taxon>
        <taxon>Gunneridae</taxon>
        <taxon>Pentapetalae</taxon>
        <taxon>rosids</taxon>
        <taxon>fabids</taxon>
        <taxon>Rosales</taxon>
        <taxon>Cannabaceae</taxon>
        <taxon>Parasponia</taxon>
    </lineage>
</organism>
<name>A0A2P5DZ11_PARAD</name>
<comment type="caution">
    <text evidence="1">The sequence shown here is derived from an EMBL/GenBank/DDBJ whole genome shotgun (WGS) entry which is preliminary data.</text>
</comment>
<evidence type="ECO:0000313" key="2">
    <source>
        <dbReference type="Proteomes" id="UP000237105"/>
    </source>
</evidence>
<gene>
    <name evidence="1" type="ORF">PanWU01x14_017990</name>
</gene>
<reference evidence="2" key="1">
    <citation type="submission" date="2016-06" db="EMBL/GenBank/DDBJ databases">
        <title>Parallel loss of symbiosis genes in relatives of nitrogen-fixing non-legume Parasponia.</title>
        <authorList>
            <person name="Van Velzen R."/>
            <person name="Holmer R."/>
            <person name="Bu F."/>
            <person name="Rutten L."/>
            <person name="Van Zeijl A."/>
            <person name="Liu W."/>
            <person name="Santuari L."/>
            <person name="Cao Q."/>
            <person name="Sharma T."/>
            <person name="Shen D."/>
            <person name="Roswanjaya Y."/>
            <person name="Wardhani T."/>
            <person name="Kalhor M.S."/>
            <person name="Jansen J."/>
            <person name="Van den Hoogen J."/>
            <person name="Gungor B."/>
            <person name="Hartog M."/>
            <person name="Hontelez J."/>
            <person name="Verver J."/>
            <person name="Yang W.-C."/>
            <person name="Schijlen E."/>
            <person name="Repin R."/>
            <person name="Schilthuizen M."/>
            <person name="Schranz E."/>
            <person name="Heidstra R."/>
            <person name="Miyata K."/>
            <person name="Fedorova E."/>
            <person name="Kohlen W."/>
            <person name="Bisseling T."/>
            <person name="Smit S."/>
            <person name="Geurts R."/>
        </authorList>
    </citation>
    <scope>NUCLEOTIDE SEQUENCE [LARGE SCALE GENOMIC DNA]</scope>
    <source>
        <strain evidence="2">cv. WU1-14</strain>
    </source>
</reference>
<proteinExistence type="predicted"/>
<accession>A0A2P5DZ11</accession>
<sequence>MTLQMPICNKVDQMLRSFWWGRNCRGNLKLYLKPWSKLCSPKSVLKSKYLRQNSFLLAKSSLYAYWTWKNLCKAKSLLTKAACRFIGDGRSTII</sequence>
<dbReference type="Proteomes" id="UP000237105">
    <property type="component" value="Unassembled WGS sequence"/>
</dbReference>
<keyword evidence="2" id="KW-1185">Reference proteome</keyword>